<evidence type="ECO:0000313" key="2">
    <source>
        <dbReference type="EMBL" id="CAG20107.1"/>
    </source>
</evidence>
<reference evidence="3" key="1">
    <citation type="journal article" date="2005" name="Science">
        <title>Life at depth: Photobacterium profundum genome sequence and expression analysis.</title>
        <authorList>
            <person name="Vezzi A."/>
            <person name="Campanaro S."/>
            <person name="D'Angelo M."/>
            <person name="Simonato F."/>
            <person name="Vitulo N."/>
            <person name="Lauro F.M."/>
            <person name="Cestaro A."/>
            <person name="Malacrida G."/>
            <person name="Simionati B."/>
            <person name="Cannata N."/>
            <person name="Romualdi C."/>
            <person name="Bartlett D.H."/>
            <person name="Valle G."/>
        </authorList>
    </citation>
    <scope>NUCLEOTIDE SEQUENCE [LARGE SCALE GENOMIC DNA]</scope>
    <source>
        <strain evidence="3">ATCC BAA-1253 / SS9</strain>
    </source>
</reference>
<feature type="transmembrane region" description="Helical" evidence="1">
    <location>
        <begin position="50"/>
        <end position="72"/>
    </location>
</feature>
<dbReference type="AlphaFoldDB" id="Q6LRG9"/>
<dbReference type="Proteomes" id="UP000000593">
    <property type="component" value="Chromosome 1"/>
</dbReference>
<keyword evidence="3" id="KW-1185">Reference proteome</keyword>
<keyword evidence="1" id="KW-0812">Transmembrane</keyword>
<protein>
    <submittedName>
        <fullName evidence="2">Uncharacterized protein</fullName>
    </submittedName>
</protein>
<name>Q6LRG9_PHOPR</name>
<accession>Q6LRG9</accession>
<dbReference type="HOGENOM" id="CLU_1146370_0_0_6"/>
<keyword evidence="1" id="KW-0472">Membrane</keyword>
<gene>
    <name evidence="2" type="ordered locus">PBPRA1700</name>
</gene>
<organism evidence="2 3">
    <name type="scientific">Photobacterium profundum (strain SS9)</name>
    <dbReference type="NCBI Taxonomy" id="298386"/>
    <lineage>
        <taxon>Bacteria</taxon>
        <taxon>Pseudomonadati</taxon>
        <taxon>Pseudomonadota</taxon>
        <taxon>Gammaproteobacteria</taxon>
        <taxon>Vibrionales</taxon>
        <taxon>Vibrionaceae</taxon>
        <taxon>Photobacterium</taxon>
    </lineage>
</organism>
<dbReference type="KEGG" id="ppr:PBPRA1700"/>
<keyword evidence="1" id="KW-1133">Transmembrane helix</keyword>
<sequence length="242" mass="28098">MNCIDYKNIKLTRFTPQFWYEVRRAWRVSRGATYVRRYTFIGRSLSLMEFLNLIEGNAILMGLSAFLGGIWAKRIQTKESINLKADIDQKVAELASKNEPKVHVNRVQAEFEYTRYQEIWWQASELSTIASSIDKRLSNTDKLKESVKFYHETRTALGALVNSGYPFIDNDVYEKAHKCQSISCELMSLLHVEEELINQDGLSKINRKEIHQISLAYHNSVKELALAIRNRTQQMTVLETKV</sequence>
<evidence type="ECO:0000256" key="1">
    <source>
        <dbReference type="SAM" id="Phobius"/>
    </source>
</evidence>
<dbReference type="EMBL" id="CR378668">
    <property type="protein sequence ID" value="CAG20107.1"/>
    <property type="molecule type" value="Genomic_DNA"/>
</dbReference>
<evidence type="ECO:0000313" key="3">
    <source>
        <dbReference type="Proteomes" id="UP000000593"/>
    </source>
</evidence>
<proteinExistence type="predicted"/>